<feature type="coiled-coil region" evidence="1">
    <location>
        <begin position="339"/>
        <end position="366"/>
    </location>
</feature>
<dbReference type="PANTHER" id="PTHR11439">
    <property type="entry name" value="GAG-POL-RELATED RETROTRANSPOSON"/>
    <property type="match status" value="1"/>
</dbReference>
<reference evidence="4" key="1">
    <citation type="journal article" date="2022" name="Int. J. Mol. Sci.">
        <title>Draft Genome of Tanacetum Coccineum: Genomic Comparison of Closely Related Tanacetum-Family Plants.</title>
        <authorList>
            <person name="Yamashiro T."/>
            <person name="Shiraishi A."/>
            <person name="Nakayama K."/>
            <person name="Satake H."/>
        </authorList>
    </citation>
    <scope>NUCLEOTIDE SEQUENCE</scope>
</reference>
<reference evidence="4" key="2">
    <citation type="submission" date="2022-01" db="EMBL/GenBank/DDBJ databases">
        <authorList>
            <person name="Yamashiro T."/>
            <person name="Shiraishi A."/>
            <person name="Satake H."/>
            <person name="Nakayama K."/>
        </authorList>
    </citation>
    <scope>NUCLEOTIDE SEQUENCE</scope>
</reference>
<organism evidence="4 5">
    <name type="scientific">Tanacetum coccineum</name>
    <dbReference type="NCBI Taxonomy" id="301880"/>
    <lineage>
        <taxon>Eukaryota</taxon>
        <taxon>Viridiplantae</taxon>
        <taxon>Streptophyta</taxon>
        <taxon>Embryophyta</taxon>
        <taxon>Tracheophyta</taxon>
        <taxon>Spermatophyta</taxon>
        <taxon>Magnoliopsida</taxon>
        <taxon>eudicotyledons</taxon>
        <taxon>Gunneridae</taxon>
        <taxon>Pentapetalae</taxon>
        <taxon>asterids</taxon>
        <taxon>campanulids</taxon>
        <taxon>Asterales</taxon>
        <taxon>Asteraceae</taxon>
        <taxon>Asteroideae</taxon>
        <taxon>Anthemideae</taxon>
        <taxon>Anthemidinae</taxon>
        <taxon>Tanacetum</taxon>
    </lineage>
</organism>
<feature type="compositionally biased region" description="Basic and acidic residues" evidence="2">
    <location>
        <begin position="469"/>
        <end position="487"/>
    </location>
</feature>
<gene>
    <name evidence="4" type="ORF">Tco_0922518</name>
</gene>
<keyword evidence="5" id="KW-1185">Reference proteome</keyword>
<keyword evidence="1" id="KW-0175">Coiled coil</keyword>
<evidence type="ECO:0000313" key="4">
    <source>
        <dbReference type="EMBL" id="GJT32099.1"/>
    </source>
</evidence>
<evidence type="ECO:0000313" key="5">
    <source>
        <dbReference type="Proteomes" id="UP001151760"/>
    </source>
</evidence>
<dbReference type="Pfam" id="PF07727">
    <property type="entry name" value="RVT_2"/>
    <property type="match status" value="1"/>
</dbReference>
<dbReference type="InterPro" id="IPR013103">
    <property type="entry name" value="RVT_2"/>
</dbReference>
<evidence type="ECO:0000256" key="1">
    <source>
        <dbReference type="SAM" id="Coils"/>
    </source>
</evidence>
<feature type="region of interest" description="Disordered" evidence="2">
    <location>
        <begin position="267"/>
        <end position="301"/>
    </location>
</feature>
<dbReference type="PANTHER" id="PTHR11439:SF495">
    <property type="entry name" value="REVERSE TRANSCRIPTASE, RNA-DEPENDENT DNA POLYMERASE-RELATED"/>
    <property type="match status" value="1"/>
</dbReference>
<sequence length="503" mass="57729">MPDLADTANVQDTGIFGNAYDDEDVGAEADLNNLETTMSVSPIPITRIHKDHPKEQIIGDINSATQTRRMIKMSEEHAMISYINKQRRTNHKDYQNCLFVCFLSQMEPKWLFKLWQIQVGNKKDKRGIVVRNKARLVAQGYTQEEGIDYDEVFAPIAKIEAIRDSPFNLEAFSNSDYARASLNRKSTTGGCHFLGKMLISWQCKKQIYSYPNSTTEAKYMLPLLNVYAGNSAEDWVKSGNGQPLLLLLRLQSTSQWCQEAMGGSIAQTRSKRVPTPPHDLPLPIVNTLGSDEGKDLEDSSNKEMKRKLMKISRIYFWLLLHIVKKNQPKDQLGSHLMQLRQSKIELEDIQATIEADEELAQRIQTEEKEKYSEAEKVRLLAKLINQRKRYFSQQRAEERRNKPLTQAQQRTYMSNYIKHMGSYTLQQLKRFSSDELKALFETTMIRVQTFYSIKSEGDKTVPELTTGSSKRDAEVELDHEGPKKQKTNEASGSVQEQPEEEET</sequence>
<accession>A0ABQ5D4T3</accession>
<proteinExistence type="predicted"/>
<feature type="region of interest" description="Disordered" evidence="2">
    <location>
        <begin position="458"/>
        <end position="503"/>
    </location>
</feature>
<feature type="domain" description="Reverse transcriptase Ty1/copia-type" evidence="3">
    <location>
        <begin position="121"/>
        <end position="163"/>
    </location>
</feature>
<evidence type="ECO:0000259" key="3">
    <source>
        <dbReference type="Pfam" id="PF07727"/>
    </source>
</evidence>
<dbReference type="Proteomes" id="UP001151760">
    <property type="component" value="Unassembled WGS sequence"/>
</dbReference>
<evidence type="ECO:0000256" key="2">
    <source>
        <dbReference type="SAM" id="MobiDB-lite"/>
    </source>
</evidence>
<dbReference type="EMBL" id="BQNB010014762">
    <property type="protein sequence ID" value="GJT32099.1"/>
    <property type="molecule type" value="Genomic_DNA"/>
</dbReference>
<name>A0ABQ5D4T3_9ASTR</name>
<protein>
    <submittedName>
        <fullName evidence="4">Ribonuclease H-like domain, reverse transcriptase, RNA-dependent DNA polymerase</fullName>
    </submittedName>
</protein>
<comment type="caution">
    <text evidence="4">The sequence shown here is derived from an EMBL/GenBank/DDBJ whole genome shotgun (WGS) entry which is preliminary data.</text>
</comment>
<feature type="compositionally biased region" description="Basic and acidic residues" evidence="2">
    <location>
        <begin position="291"/>
        <end position="301"/>
    </location>
</feature>